<dbReference type="NCBIfam" id="TIGR00247">
    <property type="entry name" value="endolytic transglycosylase MltG"/>
    <property type="match status" value="1"/>
</dbReference>
<reference evidence="8 9" key="1">
    <citation type="submission" date="2017-08" db="EMBL/GenBank/DDBJ databases">
        <title>Infants hospitalized years apart are colonized by the same room-sourced microbial strains.</title>
        <authorList>
            <person name="Brooks B."/>
            <person name="Olm M.R."/>
            <person name="Firek B.A."/>
            <person name="Baker R."/>
            <person name="Thomas B.C."/>
            <person name="Morowitz M.J."/>
            <person name="Banfield J.F."/>
        </authorList>
    </citation>
    <scope>NUCLEOTIDE SEQUENCE [LARGE SCALE GENOMIC DNA]</scope>
    <source>
        <strain evidence="8">S2_006_000_R2_64</strain>
    </source>
</reference>
<name>A0A2W5HJY3_9BACT</name>
<dbReference type="PANTHER" id="PTHR30518:SF2">
    <property type="entry name" value="ENDOLYTIC MUREIN TRANSGLYCOSYLASE"/>
    <property type="match status" value="1"/>
</dbReference>
<comment type="catalytic activity">
    <reaction evidence="7">
        <text>a peptidoglycan chain = a peptidoglycan chain with N-acetyl-1,6-anhydromuramyl-[peptide] at the reducing end + a peptidoglycan chain with N-acetylglucosamine at the non-reducing end.</text>
        <dbReference type="EC" id="4.2.2.29"/>
    </reaction>
</comment>
<proteinExistence type="inferred from homology"/>
<dbReference type="GO" id="GO:0008932">
    <property type="term" value="F:lytic endotransglycosylase activity"/>
    <property type="evidence" value="ECO:0007669"/>
    <property type="project" value="UniProtKB-UniRule"/>
</dbReference>
<evidence type="ECO:0000256" key="3">
    <source>
        <dbReference type="ARBA" id="ARBA00022989"/>
    </source>
</evidence>
<keyword evidence="4 7" id="KW-0472">Membrane</keyword>
<keyword evidence="3 7" id="KW-1133">Transmembrane helix</keyword>
<evidence type="ECO:0000256" key="7">
    <source>
        <dbReference type="HAMAP-Rule" id="MF_02065"/>
    </source>
</evidence>
<dbReference type="AlphaFoldDB" id="A0A2W5HJY3"/>
<accession>A0A2W5HJY3</accession>
<evidence type="ECO:0000256" key="4">
    <source>
        <dbReference type="ARBA" id="ARBA00023136"/>
    </source>
</evidence>
<evidence type="ECO:0000256" key="6">
    <source>
        <dbReference type="ARBA" id="ARBA00023316"/>
    </source>
</evidence>
<keyword evidence="2 7" id="KW-0812">Transmembrane</keyword>
<comment type="similarity">
    <text evidence="7">Belongs to the transglycosylase MltG family.</text>
</comment>
<dbReference type="EC" id="4.2.2.29" evidence="7"/>
<dbReference type="Pfam" id="PF02618">
    <property type="entry name" value="YceG"/>
    <property type="match status" value="1"/>
</dbReference>
<comment type="caution">
    <text evidence="8">The sequence shown here is derived from an EMBL/GenBank/DDBJ whole genome shotgun (WGS) entry which is preliminary data.</text>
</comment>
<keyword evidence="6 7" id="KW-0961">Cell wall biogenesis/degradation</keyword>
<evidence type="ECO:0000313" key="9">
    <source>
        <dbReference type="Proteomes" id="UP000249739"/>
    </source>
</evidence>
<evidence type="ECO:0000313" key="8">
    <source>
        <dbReference type="EMBL" id="PZP56002.1"/>
    </source>
</evidence>
<evidence type="ECO:0000256" key="1">
    <source>
        <dbReference type="ARBA" id="ARBA00022475"/>
    </source>
</evidence>
<keyword evidence="1 7" id="KW-1003">Cell membrane</keyword>
<dbReference type="GO" id="GO:0005886">
    <property type="term" value="C:plasma membrane"/>
    <property type="evidence" value="ECO:0007669"/>
    <property type="project" value="UniProtKB-UniRule"/>
</dbReference>
<evidence type="ECO:0000256" key="2">
    <source>
        <dbReference type="ARBA" id="ARBA00022692"/>
    </source>
</evidence>
<dbReference type="Proteomes" id="UP000249739">
    <property type="component" value="Unassembled WGS sequence"/>
</dbReference>
<dbReference type="InterPro" id="IPR003770">
    <property type="entry name" value="MLTG-like"/>
</dbReference>
<dbReference type="Gene3D" id="3.30.160.60">
    <property type="entry name" value="Classic Zinc Finger"/>
    <property type="match status" value="1"/>
</dbReference>
<comment type="function">
    <text evidence="7">Functions as a peptidoglycan terminase that cleaves nascent peptidoglycan strands endolytically to terminate their elongation.</text>
</comment>
<gene>
    <name evidence="7 8" type="primary">mltG</name>
    <name evidence="8" type="ORF">DI586_05145</name>
</gene>
<sequence length="329" mass="36206">MKKFLLVIFAMGALSVSAGLIYATHEFMGPGPLTVQKTIPIPKGQGVRAMAAQLQTEGVISNQYVFILFSRLTGTYKTLQAGEYEFAGAARMAEVLSKISRGDIVKRSFTIPEGKTSFEIVEILKKAENLTGEIKDIPAEGSMLPNTYFYQTGDTRDGKVKFMQGEMKKTIDELWPKREAGLPFKTIEEAVTLASIVEKETGIASERKRVAGVFINRLKTGMLLQTDPTVIYGLTKGQHKNEGQGPLGRRLLLKDLAILNPYNTYINPGLPPGPIANPGRASLEAVLHPEKHNYLFFVADGKGGHVFAATLDEHNRNVAAWRQIRKAND</sequence>
<dbReference type="EMBL" id="QFOT01000042">
    <property type="protein sequence ID" value="PZP56002.1"/>
    <property type="molecule type" value="Genomic_DNA"/>
</dbReference>
<dbReference type="GO" id="GO:0071555">
    <property type="term" value="P:cell wall organization"/>
    <property type="evidence" value="ECO:0007669"/>
    <property type="project" value="UniProtKB-KW"/>
</dbReference>
<feature type="site" description="Important for catalytic activity" evidence="7">
    <location>
        <position position="200"/>
    </location>
</feature>
<dbReference type="HAMAP" id="MF_02065">
    <property type="entry name" value="MltG"/>
    <property type="match status" value="1"/>
</dbReference>
<dbReference type="Gene3D" id="3.30.1490.480">
    <property type="entry name" value="Endolytic murein transglycosylase"/>
    <property type="match status" value="1"/>
</dbReference>
<dbReference type="CDD" id="cd08010">
    <property type="entry name" value="MltG_like"/>
    <property type="match status" value="1"/>
</dbReference>
<evidence type="ECO:0000256" key="5">
    <source>
        <dbReference type="ARBA" id="ARBA00023239"/>
    </source>
</evidence>
<protein>
    <recommendedName>
        <fullName evidence="7">Endolytic murein transglycosylase</fullName>
        <ecNumber evidence="7">4.2.2.29</ecNumber>
    </recommendedName>
    <alternativeName>
        <fullName evidence="7">Peptidoglycan lytic transglycosylase</fullName>
    </alternativeName>
    <alternativeName>
        <fullName evidence="7">Peptidoglycan polymerization terminase</fullName>
    </alternativeName>
</protein>
<organism evidence="8 9">
    <name type="scientific">Micavibrio aeruginosavorus</name>
    <dbReference type="NCBI Taxonomy" id="349221"/>
    <lineage>
        <taxon>Bacteria</taxon>
        <taxon>Pseudomonadati</taxon>
        <taxon>Bdellovibrionota</taxon>
        <taxon>Bdellovibrionia</taxon>
        <taxon>Bdellovibrionales</taxon>
        <taxon>Pseudobdellovibrionaceae</taxon>
        <taxon>Micavibrio</taxon>
    </lineage>
</organism>
<dbReference type="PANTHER" id="PTHR30518">
    <property type="entry name" value="ENDOLYTIC MUREIN TRANSGLYCOSYLASE"/>
    <property type="match status" value="1"/>
</dbReference>
<keyword evidence="5 7" id="KW-0456">Lyase</keyword>
<dbReference type="GO" id="GO:0009252">
    <property type="term" value="P:peptidoglycan biosynthetic process"/>
    <property type="evidence" value="ECO:0007669"/>
    <property type="project" value="UniProtKB-UniRule"/>
</dbReference>